<accession>X1V3P0</accession>
<protein>
    <submittedName>
        <fullName evidence="1">Uncharacterized protein</fullName>
    </submittedName>
</protein>
<dbReference type="EMBL" id="BARW01026559">
    <property type="protein sequence ID" value="GAJ06791.1"/>
    <property type="molecule type" value="Genomic_DNA"/>
</dbReference>
<name>X1V3P0_9ZZZZ</name>
<comment type="caution">
    <text evidence="1">The sequence shown here is derived from an EMBL/GenBank/DDBJ whole genome shotgun (WGS) entry which is preliminary data.</text>
</comment>
<evidence type="ECO:0000313" key="1">
    <source>
        <dbReference type="EMBL" id="GAJ06791.1"/>
    </source>
</evidence>
<organism evidence="1">
    <name type="scientific">marine sediment metagenome</name>
    <dbReference type="NCBI Taxonomy" id="412755"/>
    <lineage>
        <taxon>unclassified sequences</taxon>
        <taxon>metagenomes</taxon>
        <taxon>ecological metagenomes</taxon>
    </lineage>
</organism>
<reference evidence="1" key="1">
    <citation type="journal article" date="2014" name="Front. Microbiol.">
        <title>High frequency of phylogenetically diverse reductive dehalogenase-homologous genes in deep subseafloor sedimentary metagenomes.</title>
        <authorList>
            <person name="Kawai M."/>
            <person name="Futagami T."/>
            <person name="Toyoda A."/>
            <person name="Takaki Y."/>
            <person name="Nishi S."/>
            <person name="Hori S."/>
            <person name="Arai W."/>
            <person name="Tsubouchi T."/>
            <person name="Morono Y."/>
            <person name="Uchiyama I."/>
            <person name="Ito T."/>
            <person name="Fujiyama A."/>
            <person name="Inagaki F."/>
            <person name="Takami H."/>
        </authorList>
    </citation>
    <scope>NUCLEOTIDE SEQUENCE</scope>
    <source>
        <strain evidence="1">Expedition CK06-06</strain>
    </source>
</reference>
<gene>
    <name evidence="1" type="ORF">S12H4_43294</name>
</gene>
<sequence length="98" mass="10362">MNRIILAIVVSLLLVCSFPNPVQADTDHGGVDLGATVALTISDVSSSSIGYHSAIISWATNGNATSHVFYDTTGHENNYAYQTEEGVALVTEHSIPLT</sequence>
<feature type="non-terminal residue" evidence="1">
    <location>
        <position position="98"/>
    </location>
</feature>
<proteinExistence type="predicted"/>
<dbReference type="AlphaFoldDB" id="X1V3P0"/>